<comment type="caution">
    <text evidence="2">The sequence shown here is derived from an EMBL/GenBank/DDBJ whole genome shotgun (WGS) entry which is preliminary data.</text>
</comment>
<dbReference type="InterPro" id="IPR029039">
    <property type="entry name" value="Flavoprotein-like_sf"/>
</dbReference>
<proteinExistence type="predicted"/>
<dbReference type="Pfam" id="PF03358">
    <property type="entry name" value="FMN_red"/>
    <property type="match status" value="1"/>
</dbReference>
<evidence type="ECO:0000313" key="3">
    <source>
        <dbReference type="EMBL" id="NVN32117.1"/>
    </source>
</evidence>
<organism evidence="2 4">
    <name type="scientific">Endobacter medicaginis</name>
    <dbReference type="NCBI Taxonomy" id="1181271"/>
    <lineage>
        <taxon>Bacteria</taxon>
        <taxon>Pseudomonadati</taxon>
        <taxon>Pseudomonadota</taxon>
        <taxon>Alphaproteobacteria</taxon>
        <taxon>Acetobacterales</taxon>
        <taxon>Acetobacteraceae</taxon>
        <taxon>Endobacter</taxon>
    </lineage>
</organism>
<accession>A0A839UTW3</accession>
<dbReference type="InterPro" id="IPR005025">
    <property type="entry name" value="FMN_Rdtase-like_dom"/>
</dbReference>
<dbReference type="GO" id="GO:0010181">
    <property type="term" value="F:FMN binding"/>
    <property type="evidence" value="ECO:0007669"/>
    <property type="project" value="TreeGrafter"/>
</dbReference>
<evidence type="ECO:0000313" key="5">
    <source>
        <dbReference type="Proteomes" id="UP000565205"/>
    </source>
</evidence>
<reference evidence="3 5" key="1">
    <citation type="submission" date="2020-06" db="EMBL/GenBank/DDBJ databases">
        <title>Description of novel acetic acid bacteria.</title>
        <authorList>
            <person name="Sombolestani A."/>
        </authorList>
    </citation>
    <scope>NUCLEOTIDE SEQUENCE [LARGE SCALE GENOMIC DNA]</scope>
    <source>
        <strain evidence="3 5">LMG 26838</strain>
    </source>
</reference>
<name>A0A839UTW3_9PROT</name>
<protein>
    <submittedName>
        <fullName evidence="2">Chromate reductase</fullName>
    </submittedName>
    <submittedName>
        <fullName evidence="3">NAD(P)H-dependent oxidoreductase</fullName>
    </submittedName>
</protein>
<dbReference type="InterPro" id="IPR050712">
    <property type="entry name" value="NAD(P)H-dep_reductase"/>
</dbReference>
<dbReference type="EMBL" id="JACHXV010000003">
    <property type="protein sequence ID" value="MBB3173237.1"/>
    <property type="molecule type" value="Genomic_DNA"/>
</dbReference>
<dbReference type="EMBL" id="JABXXQ010000651">
    <property type="protein sequence ID" value="NVN32117.1"/>
    <property type="molecule type" value="Genomic_DNA"/>
</dbReference>
<dbReference type="GO" id="GO:0005829">
    <property type="term" value="C:cytosol"/>
    <property type="evidence" value="ECO:0007669"/>
    <property type="project" value="TreeGrafter"/>
</dbReference>
<dbReference type="RefSeq" id="WP_176626838.1">
    <property type="nucleotide sequence ID" value="NZ_JABXXQ010000651.1"/>
</dbReference>
<dbReference type="SUPFAM" id="SSF52218">
    <property type="entry name" value="Flavoproteins"/>
    <property type="match status" value="1"/>
</dbReference>
<dbReference type="PANTHER" id="PTHR30543:SF21">
    <property type="entry name" value="NAD(P)H-DEPENDENT FMN REDUCTASE LOT6"/>
    <property type="match status" value="1"/>
</dbReference>
<dbReference type="PANTHER" id="PTHR30543">
    <property type="entry name" value="CHROMATE REDUCTASE"/>
    <property type="match status" value="1"/>
</dbReference>
<evidence type="ECO:0000313" key="2">
    <source>
        <dbReference type="EMBL" id="MBB3173237.1"/>
    </source>
</evidence>
<sequence>MSSTLHVAGIAGSLRQGSHSRAVLAAIRQMLPAGARFTEIDPGALPHYDVDLDTAAPPEPVATARGIVADADLLLLVVPEYNHGIPGVLKNTLDWLSRPAFRSCAIGRTVMFVTLSEGALGGVRAQYQLRETLSSMLCVLPPMREIAITGVQHKLDGTRITDAATHDLIATTLTGVLAGLAPGAARAA</sequence>
<gene>
    <name evidence="2" type="ORF">FHR90_001055</name>
    <name evidence="3" type="ORF">HUK83_17475</name>
</gene>
<dbReference type="Proteomes" id="UP000557688">
    <property type="component" value="Unassembled WGS sequence"/>
</dbReference>
<keyword evidence="4" id="KW-1185">Reference proteome</keyword>
<feature type="domain" description="NADPH-dependent FMN reductase-like" evidence="1">
    <location>
        <begin position="6"/>
        <end position="142"/>
    </location>
</feature>
<dbReference type="Proteomes" id="UP000565205">
    <property type="component" value="Unassembled WGS sequence"/>
</dbReference>
<dbReference type="Gene3D" id="3.40.50.360">
    <property type="match status" value="1"/>
</dbReference>
<dbReference type="GO" id="GO:0016491">
    <property type="term" value="F:oxidoreductase activity"/>
    <property type="evidence" value="ECO:0007669"/>
    <property type="project" value="InterPro"/>
</dbReference>
<dbReference type="AlphaFoldDB" id="A0A839UTW3"/>
<evidence type="ECO:0000259" key="1">
    <source>
        <dbReference type="Pfam" id="PF03358"/>
    </source>
</evidence>
<reference evidence="2 4" key="2">
    <citation type="submission" date="2020-08" db="EMBL/GenBank/DDBJ databases">
        <title>Genomic Encyclopedia of Type Strains, Phase III (KMG-III): the genomes of soil and plant-associated and newly described type strains.</title>
        <authorList>
            <person name="Whitman W."/>
        </authorList>
    </citation>
    <scope>NUCLEOTIDE SEQUENCE [LARGE SCALE GENOMIC DNA]</scope>
    <source>
        <strain evidence="2 4">CECT 8088</strain>
    </source>
</reference>
<evidence type="ECO:0000313" key="4">
    <source>
        <dbReference type="Proteomes" id="UP000557688"/>
    </source>
</evidence>